<dbReference type="RefSeq" id="WP_072441118.1">
    <property type="nucleotide sequence ID" value="NZ_FONC01000014.1"/>
</dbReference>
<gene>
    <name evidence="2" type="ORF">SAMN03159428_05366</name>
    <name evidence="1" type="ORF">SAMN03159514_05379</name>
</gene>
<evidence type="ECO:0000313" key="1">
    <source>
        <dbReference type="EMBL" id="SFR27726.1"/>
    </source>
</evidence>
<proteinExistence type="predicted"/>
<comment type="caution">
    <text evidence="1">The sequence shown here is derived from an EMBL/GenBank/DDBJ whole genome shotgun (WGS) entry which is preliminary data.</text>
</comment>
<sequence>MKAHTTPDTIPVMALQEIAALLPVHEFPVRLSGRSQCAALAAEALWLFAQRTGLSQEGETLHTLLIDFLADVLHLCRYAGITANMADDMTQLMAIAEMHHESDEYPDD</sequence>
<dbReference type="AlphaFoldDB" id="A0AAX2F1A7"/>
<keyword evidence="3" id="KW-1185">Reference proteome</keyword>
<dbReference type="EMBL" id="FPAV01000030">
    <property type="protein sequence ID" value="SFU19450.1"/>
    <property type="molecule type" value="Genomic_DNA"/>
</dbReference>
<evidence type="ECO:0000313" key="3">
    <source>
        <dbReference type="Proteomes" id="UP000198760"/>
    </source>
</evidence>
<accession>A0AAX2F1A7</accession>
<protein>
    <submittedName>
        <fullName evidence="1">Uncharacterized protein</fullName>
    </submittedName>
</protein>
<reference evidence="3 4" key="1">
    <citation type="submission" date="2016-10" db="EMBL/GenBank/DDBJ databases">
        <authorList>
            <person name="Varghese N."/>
            <person name="Submissions S."/>
        </authorList>
    </citation>
    <scope>NUCLEOTIDE SEQUENCE [LARGE SCALE GENOMIC DNA]</scope>
    <source>
        <strain evidence="2 3">NFIX06</strain>
        <strain evidence="1 4">NFIX08</strain>
    </source>
</reference>
<evidence type="ECO:0000313" key="4">
    <source>
        <dbReference type="Proteomes" id="UP000199173"/>
    </source>
</evidence>
<dbReference type="Proteomes" id="UP000199173">
    <property type="component" value="Unassembled WGS sequence"/>
</dbReference>
<dbReference type="Proteomes" id="UP000198760">
    <property type="component" value="Unassembled WGS sequence"/>
</dbReference>
<evidence type="ECO:0000313" key="2">
    <source>
        <dbReference type="EMBL" id="SFU19450.1"/>
    </source>
</evidence>
<name>A0AAX2F1A7_9ENTR</name>
<dbReference type="EMBL" id="FOYJ01000026">
    <property type="protein sequence ID" value="SFR27726.1"/>
    <property type="molecule type" value="Genomic_DNA"/>
</dbReference>
<organism evidence="1 4">
    <name type="scientific">Kosakonia radicincitans</name>
    <dbReference type="NCBI Taxonomy" id="283686"/>
    <lineage>
        <taxon>Bacteria</taxon>
        <taxon>Pseudomonadati</taxon>
        <taxon>Pseudomonadota</taxon>
        <taxon>Gammaproteobacteria</taxon>
        <taxon>Enterobacterales</taxon>
        <taxon>Enterobacteriaceae</taxon>
        <taxon>Kosakonia</taxon>
    </lineage>
</organism>